<dbReference type="Proteomes" id="UP000231553">
    <property type="component" value="Unassembled WGS sequence"/>
</dbReference>
<proteinExistence type="predicted"/>
<name>A0A2M8J5P1_9RHOB</name>
<comment type="caution">
    <text evidence="1">The sequence shown here is derived from an EMBL/GenBank/DDBJ whole genome shotgun (WGS) entry which is preliminary data.</text>
</comment>
<dbReference type="SUPFAM" id="SSF117856">
    <property type="entry name" value="AF0104/ALDC/Ptd012-like"/>
    <property type="match status" value="2"/>
</dbReference>
<accession>A0A2M8J5P1</accession>
<sequence length="288" mass="30760">MDAKFAASRSREVLRHPGRELSPRYSLAGCRAKPVRFDLQPGQSLLDAITAEMERLGGDAAVLQLDGIALEDMHYVIPAGARDDSHAAWYSETYTCEAAQLQHATAMVGRKDGQWFVHCHAVWPAGGQGVLMGHLLNDQCRVTAPFAARGHVLTGALLEVALDPETNFPLFHVRRPAEVAGANGALLTIRPHEDLRGTIERACAELGIGDARLIGLGSLIGAEFRDAGPMLSPISEVLLLDGARVRAGRCAALPLICVDPQQATFQGDLNAGAGPVCVTFEMLILAES</sequence>
<evidence type="ECO:0008006" key="3">
    <source>
        <dbReference type="Google" id="ProtNLM"/>
    </source>
</evidence>
<reference evidence="1 2" key="1">
    <citation type="journal article" date="2018" name="Int. J. Syst. Evol. Microbiol.">
        <title>Pseudooceanicola lipolyticus sp. nov., a marine alphaproteobacterium, reclassification of Oceanicola flagellatus as Pseudooceanicola flagellatus comb. nov. and emended description of the genus Pseudooceanicola.</title>
        <authorList>
            <person name="Huang M.-M."/>
            <person name="Guo L.-L."/>
            <person name="Wu Y.-H."/>
            <person name="Lai Q.-L."/>
            <person name="Shao Z.-Z."/>
            <person name="Wang C.-S."/>
            <person name="Wu M."/>
            <person name="Xu X.-W."/>
        </authorList>
    </citation>
    <scope>NUCLEOTIDE SEQUENCE [LARGE SCALE GENOMIC DNA]</scope>
    <source>
        <strain evidence="1 2">157</strain>
    </source>
</reference>
<protein>
    <recommendedName>
        <fullName evidence="3">DUF296 domain-containing protein</fullName>
    </recommendedName>
</protein>
<gene>
    <name evidence="1" type="ORF">CVM52_03865</name>
</gene>
<organism evidence="1 2">
    <name type="scientific">Pseudooceanicola lipolyticus</name>
    <dbReference type="NCBI Taxonomy" id="2029104"/>
    <lineage>
        <taxon>Bacteria</taxon>
        <taxon>Pseudomonadati</taxon>
        <taxon>Pseudomonadota</taxon>
        <taxon>Alphaproteobacteria</taxon>
        <taxon>Rhodobacterales</taxon>
        <taxon>Paracoccaceae</taxon>
        <taxon>Pseudooceanicola</taxon>
    </lineage>
</organism>
<dbReference type="Gene3D" id="3.30.1330.80">
    <property type="entry name" value="Hypothetical protein, similar to alpha- acetolactate decarboxylase, domain 2"/>
    <property type="match status" value="1"/>
</dbReference>
<dbReference type="RefSeq" id="WP_100161282.1">
    <property type="nucleotide sequence ID" value="NZ_PGTB01000005.1"/>
</dbReference>
<dbReference type="AlphaFoldDB" id="A0A2M8J5P1"/>
<keyword evidence="2" id="KW-1185">Reference proteome</keyword>
<dbReference type="OrthoDB" id="8720942at2"/>
<evidence type="ECO:0000313" key="1">
    <source>
        <dbReference type="EMBL" id="PJE38094.1"/>
    </source>
</evidence>
<dbReference type="EMBL" id="PGTB01000005">
    <property type="protein sequence ID" value="PJE38094.1"/>
    <property type="molecule type" value="Genomic_DNA"/>
</dbReference>
<evidence type="ECO:0000313" key="2">
    <source>
        <dbReference type="Proteomes" id="UP000231553"/>
    </source>
</evidence>